<evidence type="ECO:0000313" key="1">
    <source>
        <dbReference type="EnsemblPlants" id="AVESA.00010b.r2.5DG1003730.1.CDS"/>
    </source>
</evidence>
<reference evidence="1" key="2">
    <citation type="submission" date="2025-09" db="UniProtKB">
        <authorList>
            <consortium name="EnsemblPlants"/>
        </authorList>
    </citation>
    <scope>IDENTIFICATION</scope>
</reference>
<protein>
    <submittedName>
        <fullName evidence="1">Uncharacterized protein</fullName>
    </submittedName>
</protein>
<keyword evidence="2" id="KW-1185">Reference proteome</keyword>
<sequence>MRSSFASSCTQKHLATATAAMPALDVMPEKAHQPAMSPSSHHGGAHGWDASGAPTPMHKRLDGKVAIVTGGARGIGEAIVRLFVKHGAKVVIADIDEAAGEALAASLVPHVAFVRCDVSVEEDVERAVDRAVSRHGRLDVFCNNAGILGRQTRAAKSILSFDAGEFDRVLRVNALGTALGMKHAGRAMMARRYGSIVSVASVAGVLGGLGPHAYTASKHAIVGLTKNAACELGAHGIRVNCVSPFGVATPMLINAWRQGHDASAADDADADIDLDKIAVPSDQEVEKMEEVVRSLATLKGSTLRPRDIAEAVLFLASDDSRYVSGHNLVVDGGVTTSRNLIGL</sequence>
<evidence type="ECO:0000313" key="2">
    <source>
        <dbReference type="Proteomes" id="UP001732700"/>
    </source>
</evidence>
<proteinExistence type="predicted"/>
<reference evidence="1" key="1">
    <citation type="submission" date="2021-05" db="EMBL/GenBank/DDBJ databases">
        <authorList>
            <person name="Scholz U."/>
            <person name="Mascher M."/>
            <person name="Fiebig A."/>
        </authorList>
    </citation>
    <scope>NUCLEOTIDE SEQUENCE [LARGE SCALE GENOMIC DNA]</scope>
</reference>
<organism evidence="1 2">
    <name type="scientific">Avena sativa</name>
    <name type="common">Oat</name>
    <dbReference type="NCBI Taxonomy" id="4498"/>
    <lineage>
        <taxon>Eukaryota</taxon>
        <taxon>Viridiplantae</taxon>
        <taxon>Streptophyta</taxon>
        <taxon>Embryophyta</taxon>
        <taxon>Tracheophyta</taxon>
        <taxon>Spermatophyta</taxon>
        <taxon>Magnoliopsida</taxon>
        <taxon>Liliopsida</taxon>
        <taxon>Poales</taxon>
        <taxon>Poaceae</taxon>
        <taxon>BOP clade</taxon>
        <taxon>Pooideae</taxon>
        <taxon>Poodae</taxon>
        <taxon>Poeae</taxon>
        <taxon>Poeae Chloroplast Group 1 (Aveneae type)</taxon>
        <taxon>Aveninae</taxon>
        <taxon>Avena</taxon>
    </lineage>
</organism>
<name>A0ACD5YN06_AVESA</name>
<dbReference type="EnsemblPlants" id="AVESA.00010b.r2.5DG1003730.1">
    <property type="protein sequence ID" value="AVESA.00010b.r2.5DG1003730.1.CDS"/>
    <property type="gene ID" value="AVESA.00010b.r2.5DG1003730"/>
</dbReference>
<accession>A0ACD5YN06</accession>
<dbReference type="Proteomes" id="UP001732700">
    <property type="component" value="Chromosome 5D"/>
</dbReference>